<dbReference type="EMBL" id="VFRA01000001">
    <property type="protein sequence ID" value="TQO20032.1"/>
    <property type="molecule type" value="Genomic_DNA"/>
</dbReference>
<evidence type="ECO:0000259" key="4">
    <source>
        <dbReference type="Pfam" id="PF00205"/>
    </source>
</evidence>
<dbReference type="InterPro" id="IPR011766">
    <property type="entry name" value="TPP_enzyme_TPP-bd"/>
</dbReference>
<protein>
    <submittedName>
        <fullName evidence="7">Thiamine pyrophosphate-dependent acetolactate synthase large subunit-like protein</fullName>
    </submittedName>
</protein>
<dbReference type="SUPFAM" id="SSF52518">
    <property type="entry name" value="Thiamin diphosphate-binding fold (THDP-binding)"/>
    <property type="match status" value="2"/>
</dbReference>
<dbReference type="InterPro" id="IPR045229">
    <property type="entry name" value="TPP_enz"/>
</dbReference>
<feature type="domain" description="Thiamine pyrophosphate enzyme N-terminal TPP-binding" evidence="6">
    <location>
        <begin position="6"/>
        <end position="112"/>
    </location>
</feature>
<gene>
    <name evidence="7" type="ORF">FB472_1638</name>
</gene>
<accession>A0A8H2PUS8</accession>
<keyword evidence="2 3" id="KW-0786">Thiamine pyrophosphate</keyword>
<dbReference type="GO" id="GO:0030976">
    <property type="term" value="F:thiamine pyrophosphate binding"/>
    <property type="evidence" value="ECO:0007669"/>
    <property type="project" value="InterPro"/>
</dbReference>
<dbReference type="GO" id="GO:0000287">
    <property type="term" value="F:magnesium ion binding"/>
    <property type="evidence" value="ECO:0007669"/>
    <property type="project" value="InterPro"/>
</dbReference>
<dbReference type="Proteomes" id="UP000316560">
    <property type="component" value="Unassembled WGS sequence"/>
</dbReference>
<dbReference type="InterPro" id="IPR012000">
    <property type="entry name" value="Thiamin_PyroP_enz_cen_dom"/>
</dbReference>
<dbReference type="AlphaFoldDB" id="A0A8H2PUS8"/>
<dbReference type="PANTHER" id="PTHR18968">
    <property type="entry name" value="THIAMINE PYROPHOSPHATE ENZYMES"/>
    <property type="match status" value="1"/>
</dbReference>
<dbReference type="GO" id="GO:0009099">
    <property type="term" value="P:L-valine biosynthetic process"/>
    <property type="evidence" value="ECO:0007669"/>
    <property type="project" value="TreeGrafter"/>
</dbReference>
<dbReference type="GO" id="GO:0003984">
    <property type="term" value="F:acetolactate synthase activity"/>
    <property type="evidence" value="ECO:0007669"/>
    <property type="project" value="TreeGrafter"/>
</dbReference>
<dbReference type="Gene3D" id="3.40.50.970">
    <property type="match status" value="2"/>
</dbReference>
<keyword evidence="8" id="KW-1185">Reference proteome</keyword>
<dbReference type="InterPro" id="IPR029035">
    <property type="entry name" value="DHS-like_NAD/FAD-binding_dom"/>
</dbReference>
<dbReference type="SUPFAM" id="SSF52467">
    <property type="entry name" value="DHS-like NAD/FAD-binding domain"/>
    <property type="match status" value="1"/>
</dbReference>
<dbReference type="Pfam" id="PF00205">
    <property type="entry name" value="TPP_enzyme_M"/>
    <property type="match status" value="1"/>
</dbReference>
<feature type="domain" description="Thiamine pyrophosphate enzyme TPP-binding" evidence="5">
    <location>
        <begin position="384"/>
        <end position="530"/>
    </location>
</feature>
<dbReference type="Pfam" id="PF02775">
    <property type="entry name" value="TPP_enzyme_C"/>
    <property type="match status" value="1"/>
</dbReference>
<organism evidence="7 8">
    <name type="scientific">Rhodoglobus vestalii</name>
    <dbReference type="NCBI Taxonomy" id="193384"/>
    <lineage>
        <taxon>Bacteria</taxon>
        <taxon>Bacillati</taxon>
        <taxon>Actinomycetota</taxon>
        <taxon>Actinomycetes</taxon>
        <taxon>Micrococcales</taxon>
        <taxon>Microbacteriaceae</taxon>
        <taxon>Rhodoglobus</taxon>
    </lineage>
</organism>
<dbReference type="RefSeq" id="WP_170192054.1">
    <property type="nucleotide sequence ID" value="NZ_VFRA01000001.1"/>
</dbReference>
<dbReference type="PANTHER" id="PTHR18968:SF13">
    <property type="entry name" value="ACETOLACTATE SYNTHASE CATALYTIC SUBUNIT, MITOCHONDRIAL"/>
    <property type="match status" value="1"/>
</dbReference>
<dbReference type="InterPro" id="IPR029061">
    <property type="entry name" value="THDP-binding"/>
</dbReference>
<dbReference type="Pfam" id="PF02776">
    <property type="entry name" value="TPP_enzyme_N"/>
    <property type="match status" value="1"/>
</dbReference>
<dbReference type="CDD" id="cd00568">
    <property type="entry name" value="TPP_enzymes"/>
    <property type="match status" value="1"/>
</dbReference>
<proteinExistence type="inferred from homology"/>
<dbReference type="InterPro" id="IPR012001">
    <property type="entry name" value="Thiamin_PyroP_enz_TPP-bd_dom"/>
</dbReference>
<name>A0A8H2PUS8_9MICO</name>
<evidence type="ECO:0000313" key="8">
    <source>
        <dbReference type="Proteomes" id="UP000316560"/>
    </source>
</evidence>
<reference evidence="7 8" key="1">
    <citation type="submission" date="2019-06" db="EMBL/GenBank/DDBJ databases">
        <title>Sequencing the genomes of 1000 actinobacteria strains.</title>
        <authorList>
            <person name="Klenk H.-P."/>
        </authorList>
    </citation>
    <scope>NUCLEOTIDE SEQUENCE [LARGE SCALE GENOMIC DNA]</scope>
    <source>
        <strain evidence="7 8">DSM 21947</strain>
    </source>
</reference>
<dbReference type="GO" id="GO:0005948">
    <property type="term" value="C:acetolactate synthase complex"/>
    <property type="evidence" value="ECO:0007669"/>
    <property type="project" value="TreeGrafter"/>
</dbReference>
<dbReference type="GO" id="GO:0009097">
    <property type="term" value="P:isoleucine biosynthetic process"/>
    <property type="evidence" value="ECO:0007669"/>
    <property type="project" value="TreeGrafter"/>
</dbReference>
<sequence>MSKVVTVATVIGSVLRTHGVRTVFGVVGSGNYLPTAALEAVGAHFVPARHESAAVSMADAFWRTTGEIAAASVHQGPGLSNAVTALGEAVKSRVPLVVISGATSASTRRSNFLIDQQALVESVGAGYETIRSPETAVDDVAAVMQRAHDERRPIVLAVPIDVQETLIEFDSSHIPALRERPRVVPSAAALASAAKLLAAAERPVILAGRGAMLSGAEDALVNLAEIINAKLCTSAMAHGLFTGNDRLLGICGGFSSDMTVETLHAADLVLVVGASLTTWTTRAGTLFDNNPTVIQIDSELPGLHVSAYAAVAMLGDARETAAALGTLLPAPQGEPHRDAHAGQRNLTNDVDVYTAEAGAPLHPGEVTARLETMLPHERTLVLDGGHFIGWPVRGLSVPDPAGFVFSSAGFQSIGLGMGSAVGAAIGRPYRTVVLACGDGGFLMGISELETMVRLNLPIVIVIYNDGAYGAEVHHFGADDPHVDLVRFADTDIGAFTSGSGAKTVTVRTLDDLDVVKDWDGHRDGPLLLDVVIDPTIMGEWAAQDFVGH</sequence>
<dbReference type="CDD" id="cd07035">
    <property type="entry name" value="TPP_PYR_POX_like"/>
    <property type="match status" value="1"/>
</dbReference>
<evidence type="ECO:0000256" key="1">
    <source>
        <dbReference type="ARBA" id="ARBA00007812"/>
    </source>
</evidence>
<comment type="similarity">
    <text evidence="1 3">Belongs to the TPP enzyme family.</text>
</comment>
<evidence type="ECO:0000259" key="6">
    <source>
        <dbReference type="Pfam" id="PF02776"/>
    </source>
</evidence>
<evidence type="ECO:0000313" key="7">
    <source>
        <dbReference type="EMBL" id="TQO20032.1"/>
    </source>
</evidence>
<evidence type="ECO:0000256" key="2">
    <source>
        <dbReference type="ARBA" id="ARBA00023052"/>
    </source>
</evidence>
<feature type="domain" description="Thiamine pyrophosphate enzyme central" evidence="4">
    <location>
        <begin position="191"/>
        <end position="324"/>
    </location>
</feature>
<comment type="caution">
    <text evidence="7">The sequence shown here is derived from an EMBL/GenBank/DDBJ whole genome shotgun (WGS) entry which is preliminary data.</text>
</comment>
<evidence type="ECO:0000256" key="3">
    <source>
        <dbReference type="RuleBase" id="RU362132"/>
    </source>
</evidence>
<dbReference type="GO" id="GO:0050660">
    <property type="term" value="F:flavin adenine dinucleotide binding"/>
    <property type="evidence" value="ECO:0007669"/>
    <property type="project" value="TreeGrafter"/>
</dbReference>
<dbReference type="Gene3D" id="3.40.50.1220">
    <property type="entry name" value="TPP-binding domain"/>
    <property type="match status" value="1"/>
</dbReference>
<evidence type="ECO:0000259" key="5">
    <source>
        <dbReference type="Pfam" id="PF02775"/>
    </source>
</evidence>